<dbReference type="EMBL" id="NVUS01000031">
    <property type="protein sequence ID" value="PCI97299.1"/>
    <property type="molecule type" value="Genomic_DNA"/>
</dbReference>
<comment type="caution">
    <text evidence="1">The sequence shown here is derived from an EMBL/GenBank/DDBJ whole genome shotgun (WGS) entry which is preliminary data.</text>
</comment>
<name>A0A2A4YS09_9PROT</name>
<protein>
    <submittedName>
        <fullName evidence="1">Uncharacterized protein</fullName>
    </submittedName>
</protein>
<reference key="1">
    <citation type="submission" date="2017-08" db="EMBL/GenBank/DDBJ databases">
        <title>A dynamic microbial community with high functional redundancy inhabits the cold, oxic subseafloor aquifer.</title>
        <authorList>
            <person name="Tully B.J."/>
            <person name="Wheat C.G."/>
            <person name="Glazer B.T."/>
            <person name="Huber J.A."/>
        </authorList>
    </citation>
    <scope>NUCLEOTIDE SEQUENCE [LARGE SCALE GENOMIC DNA]</scope>
</reference>
<reference evidence="1" key="2">
    <citation type="journal article" date="2018" name="ISME J.">
        <title>A dynamic microbial community with high functional redundancy inhabits the cold, oxic subseafloor aquifer.</title>
        <authorList>
            <person name="Tully B.J."/>
            <person name="Wheat C.G."/>
            <person name="Glazer B.T."/>
            <person name="Huber J.A."/>
        </authorList>
    </citation>
    <scope>NUCLEOTIDE SEQUENCE</scope>
    <source>
        <strain evidence="1">NORP83</strain>
    </source>
</reference>
<dbReference type="AlphaFoldDB" id="A0A2A4YS09"/>
<sequence>MTEKRVTIKRIENAIGLIANCIDKYDWQDDHGSWILLNHLFEEKKRLENRDQLLDRALKYRKCEISKKSDKKIKKL</sequence>
<gene>
    <name evidence="1" type="ORF">COB13_15915</name>
</gene>
<organism evidence="1">
    <name type="scientific">OCS116 cluster bacterium</name>
    <dbReference type="NCBI Taxonomy" id="2030921"/>
    <lineage>
        <taxon>Bacteria</taxon>
        <taxon>Pseudomonadati</taxon>
        <taxon>Pseudomonadota</taxon>
        <taxon>Alphaproteobacteria</taxon>
        <taxon>OCS116 cluster</taxon>
    </lineage>
</organism>
<proteinExistence type="predicted"/>
<accession>A0A2A4YS09</accession>
<evidence type="ECO:0000313" key="1">
    <source>
        <dbReference type="EMBL" id="PCI97299.1"/>
    </source>
</evidence>